<dbReference type="Proteomes" id="UP000054937">
    <property type="component" value="Unassembled WGS sequence"/>
</dbReference>
<dbReference type="Gene3D" id="3.30.470.20">
    <property type="entry name" value="ATP-grasp fold, B domain"/>
    <property type="match status" value="1"/>
</dbReference>
<dbReference type="InterPro" id="IPR027752">
    <property type="entry name" value="TTLL10"/>
</dbReference>
<keyword evidence="1" id="KW-0472">Membrane</keyword>
<comment type="caution">
    <text evidence="2">The sequence shown here is derived from an EMBL/GenBank/DDBJ whole genome shotgun (WGS) entry which is preliminary data.</text>
</comment>
<gene>
    <name evidence="2" type="ORF">PPERSA_11630</name>
</gene>
<dbReference type="InterPro" id="IPR004344">
    <property type="entry name" value="TTL/TTLL_fam"/>
</dbReference>
<dbReference type="EMBL" id="LDAU01000223">
    <property type="protein sequence ID" value="KRW99029.1"/>
    <property type="molecule type" value="Genomic_DNA"/>
</dbReference>
<protein>
    <recommendedName>
        <fullName evidence="4">Tubulin-tyrosine ligase/Tubulin polyglutamylase</fullName>
    </recommendedName>
</protein>
<evidence type="ECO:0000256" key="1">
    <source>
        <dbReference type="SAM" id="Phobius"/>
    </source>
</evidence>
<dbReference type="OrthoDB" id="202825at2759"/>
<evidence type="ECO:0000313" key="3">
    <source>
        <dbReference type="Proteomes" id="UP000054937"/>
    </source>
</evidence>
<evidence type="ECO:0000313" key="2">
    <source>
        <dbReference type="EMBL" id="KRW99029.1"/>
    </source>
</evidence>
<accession>A0A0V0QA10</accession>
<name>A0A0V0QA10_PSEPJ</name>
<keyword evidence="1" id="KW-1133">Transmembrane helix</keyword>
<dbReference type="Pfam" id="PF03133">
    <property type="entry name" value="TTL"/>
    <property type="match status" value="1"/>
</dbReference>
<organism evidence="2 3">
    <name type="scientific">Pseudocohnilembus persalinus</name>
    <name type="common">Ciliate</name>
    <dbReference type="NCBI Taxonomy" id="266149"/>
    <lineage>
        <taxon>Eukaryota</taxon>
        <taxon>Sar</taxon>
        <taxon>Alveolata</taxon>
        <taxon>Ciliophora</taxon>
        <taxon>Intramacronucleata</taxon>
        <taxon>Oligohymenophorea</taxon>
        <taxon>Scuticociliatia</taxon>
        <taxon>Philasterida</taxon>
        <taxon>Pseudocohnilembidae</taxon>
        <taxon>Pseudocohnilembus</taxon>
    </lineage>
</organism>
<dbReference type="PANTHER" id="PTHR46810">
    <property type="entry name" value="INACTIVE POLYGLYCYLASE TTLL10"/>
    <property type="match status" value="1"/>
</dbReference>
<dbReference type="AlphaFoldDB" id="A0A0V0QA10"/>
<dbReference type="PANTHER" id="PTHR46810:SF1">
    <property type="entry name" value="INACTIVE POLYGLYCYLASE TTLL10"/>
    <property type="match status" value="1"/>
</dbReference>
<dbReference type="GO" id="GO:0070737">
    <property type="term" value="F:protein-glycine ligase activity, elongating"/>
    <property type="evidence" value="ECO:0007669"/>
    <property type="project" value="TreeGrafter"/>
</dbReference>
<dbReference type="InParanoid" id="A0A0V0QA10"/>
<keyword evidence="1" id="KW-0812">Transmembrane</keyword>
<proteinExistence type="predicted"/>
<feature type="transmembrane region" description="Helical" evidence="1">
    <location>
        <begin position="21"/>
        <end position="37"/>
    </location>
</feature>
<dbReference type="SUPFAM" id="SSF56059">
    <property type="entry name" value="Glutathione synthetase ATP-binding domain-like"/>
    <property type="match status" value="1"/>
</dbReference>
<reference evidence="2 3" key="1">
    <citation type="journal article" date="2015" name="Sci. Rep.">
        <title>Genome of the facultative scuticociliatosis pathogen Pseudocohnilembus persalinus provides insight into its virulence through horizontal gene transfer.</title>
        <authorList>
            <person name="Xiong J."/>
            <person name="Wang G."/>
            <person name="Cheng J."/>
            <person name="Tian M."/>
            <person name="Pan X."/>
            <person name="Warren A."/>
            <person name="Jiang C."/>
            <person name="Yuan D."/>
            <person name="Miao W."/>
        </authorList>
    </citation>
    <scope>NUCLEOTIDE SEQUENCE [LARGE SCALE GENOMIC DNA]</scope>
    <source>
        <strain evidence="2">36N120E</strain>
    </source>
</reference>
<sequence length="491" mass="58438">MGKKSQQKQLANQQNQLKKPLIILSILSVLLIIYVYNTSVYDLHQFENLIKENEIIHYCQNFSQCNGSQNCQKFMTHCNECQDYKLVSDPRFQEWDFKWDFYHFRLNYSKNKTFQIGNKIQNLQDLLGEKINFLELLKNFDKKQTQYKLKSSKFIPQTYVVNLRNQSIGEDEQKLYDTNQKYWIFKDPSKYGGEGIVILETMKEIKDYIKNLKTNIKNNILPKQQTKNQKIDYDVIVQKYIENPLLLQNRKFDIRNFVLVASTEPFLVLFNDGYIRKTIENFDMNIKPFNQQVQLKHLTNTSMQEKSPKWNIKSEQDKHSCTYEQYLKELKFEHNMNEEQIGKMKNEIVRIVAYIFAAAIEKLDRYPGSFHLTGLDFMLDDNFKVYFLEANQNPRLQEKHIGEKHVSPQIAEDLVDIELQLQGIQDKVERNRLLQNPHKYFNLKGWEILINEAQNYNILSEIEQNELKTQSKRIQNDNITDTTGNKNIQDL</sequence>
<dbReference type="PROSITE" id="PS51221">
    <property type="entry name" value="TTL"/>
    <property type="match status" value="1"/>
</dbReference>
<keyword evidence="3" id="KW-1185">Reference proteome</keyword>
<evidence type="ECO:0008006" key="4">
    <source>
        <dbReference type="Google" id="ProtNLM"/>
    </source>
</evidence>